<dbReference type="PROSITE" id="PS51194">
    <property type="entry name" value="HELICASE_CTER"/>
    <property type="match status" value="1"/>
</dbReference>
<dbReference type="AlphaFoldDB" id="A0AAF3EQG6"/>
<sequence length="565" mass="63512">MPSAGNEEILKTLMFGVKTQKPRTKNKTDTAGEDALRIRILPEGIQDIHGESAKNIVVEDEGVDILKGHRLTTIENPHGFVKQQEQQDKKAEMIKEVRRMNAILTWGDTIPDPIIDFDSPIFPDQLVQNIKEFGIKEPSPIQMQAMALMMEKRDLLACAPTGSGKTLAFTAPIIAEIVRIKKLDKYSGGGKLLSIVLEPTRELAVQTYRQFLKFSQGLEVTVATLDEQEELAKADVIVGTPKKLVELLPSLSLKWLRWLVVDESDRLFDNISNKKGKNNETFRSQLGTIYKACNGKWAKKAFFSATFSQEVEKWCKESIVSLAIVCIGERNVANSNVVQELVYTGSEQGKLIALRNLFLEDFNPPALVFVQSKDRARQLESWFSSLKPAIPYAIISSDCRQEDRDAALNGVRSGKIWALVCTELMGRGLDLPAVNLVINFDLPTTIVQYIHRIGRTGRAGRKGRAITYFTQSDFKYVRPIASVIRQAGFSVPEYTLSLNPIARKEKKEIYRHAIKRKNIAAPRVYNDFRNMIIQQGNTYLETIIGRDTYGAASMTVMGCHLFLSR</sequence>
<dbReference type="SMART" id="SM00490">
    <property type="entry name" value="HELICc"/>
    <property type="match status" value="1"/>
</dbReference>
<evidence type="ECO:0000256" key="3">
    <source>
        <dbReference type="ARBA" id="ARBA00022801"/>
    </source>
</evidence>
<evidence type="ECO:0000256" key="4">
    <source>
        <dbReference type="ARBA" id="ARBA00022806"/>
    </source>
</evidence>
<dbReference type="GO" id="GO:0030490">
    <property type="term" value="P:maturation of SSU-rRNA"/>
    <property type="evidence" value="ECO:0007669"/>
    <property type="project" value="InterPro"/>
</dbReference>
<keyword evidence="14" id="KW-1185">Reference proteome</keyword>
<dbReference type="Proteomes" id="UP000887575">
    <property type="component" value="Unassembled WGS sequence"/>
</dbReference>
<evidence type="ECO:0000256" key="6">
    <source>
        <dbReference type="ARBA" id="ARBA00022884"/>
    </source>
</evidence>
<evidence type="ECO:0000256" key="7">
    <source>
        <dbReference type="ARBA" id="ARBA00024355"/>
    </source>
</evidence>
<dbReference type="InterPro" id="IPR044764">
    <property type="entry name" value="DDX52/Rok1_DEADc"/>
</dbReference>
<comment type="catalytic activity">
    <reaction evidence="9">
        <text>ATP + H2O = ADP + phosphate + H(+)</text>
        <dbReference type="Rhea" id="RHEA:13065"/>
        <dbReference type="ChEBI" id="CHEBI:15377"/>
        <dbReference type="ChEBI" id="CHEBI:15378"/>
        <dbReference type="ChEBI" id="CHEBI:30616"/>
        <dbReference type="ChEBI" id="CHEBI:43474"/>
        <dbReference type="ChEBI" id="CHEBI:456216"/>
        <dbReference type="EC" id="3.6.4.13"/>
    </reaction>
</comment>
<dbReference type="SMART" id="SM00487">
    <property type="entry name" value="DEXDc"/>
    <property type="match status" value="1"/>
</dbReference>
<feature type="domain" description="Helicase ATP-binding" evidence="11">
    <location>
        <begin position="146"/>
        <end position="325"/>
    </location>
</feature>
<dbReference type="Pfam" id="PF00271">
    <property type="entry name" value="Helicase_C"/>
    <property type="match status" value="1"/>
</dbReference>
<dbReference type="GO" id="GO:0003724">
    <property type="term" value="F:RNA helicase activity"/>
    <property type="evidence" value="ECO:0007669"/>
    <property type="project" value="UniProtKB-EC"/>
</dbReference>
<feature type="short sequence motif" description="Q motif" evidence="10">
    <location>
        <begin position="115"/>
        <end position="143"/>
    </location>
</feature>
<evidence type="ECO:0000256" key="2">
    <source>
        <dbReference type="ARBA" id="ARBA00022741"/>
    </source>
</evidence>
<keyword evidence="3" id="KW-0378">Hydrolase</keyword>
<dbReference type="GO" id="GO:0003723">
    <property type="term" value="F:RNA binding"/>
    <property type="evidence" value="ECO:0007669"/>
    <property type="project" value="UniProtKB-KW"/>
</dbReference>
<dbReference type="Pfam" id="PF00270">
    <property type="entry name" value="DEAD"/>
    <property type="match status" value="1"/>
</dbReference>
<dbReference type="CDD" id="cd17957">
    <property type="entry name" value="DEADc_DDX52"/>
    <property type="match status" value="1"/>
</dbReference>
<name>A0AAF3EQG6_9BILA</name>
<keyword evidence="2" id="KW-0547">Nucleotide-binding</keyword>
<dbReference type="InterPro" id="IPR027417">
    <property type="entry name" value="P-loop_NTPase"/>
</dbReference>
<dbReference type="PROSITE" id="PS51192">
    <property type="entry name" value="HELICASE_ATP_BIND_1"/>
    <property type="match status" value="1"/>
</dbReference>
<dbReference type="GO" id="GO:0005524">
    <property type="term" value="F:ATP binding"/>
    <property type="evidence" value="ECO:0007669"/>
    <property type="project" value="UniProtKB-KW"/>
</dbReference>
<evidence type="ECO:0000259" key="12">
    <source>
        <dbReference type="PROSITE" id="PS51194"/>
    </source>
</evidence>
<dbReference type="InterPro" id="IPR011545">
    <property type="entry name" value="DEAD/DEAH_box_helicase_dom"/>
</dbReference>
<dbReference type="InterPro" id="IPR001650">
    <property type="entry name" value="Helicase_C-like"/>
</dbReference>
<evidence type="ECO:0000256" key="10">
    <source>
        <dbReference type="PROSITE-ProRule" id="PRU00552"/>
    </source>
</evidence>
<comment type="similarity">
    <text evidence="7">Belongs to the DEAD box helicase family. DDX52/ROK1 subfamily.</text>
</comment>
<dbReference type="InterPro" id="IPR014001">
    <property type="entry name" value="Helicase_ATP-bd"/>
</dbReference>
<keyword evidence="6" id="KW-0694">RNA-binding</keyword>
<evidence type="ECO:0000259" key="11">
    <source>
        <dbReference type="PROSITE" id="PS51192"/>
    </source>
</evidence>
<dbReference type="EC" id="3.6.4.13" evidence="1"/>
<dbReference type="PANTHER" id="PTHR47958">
    <property type="entry name" value="ATP-DEPENDENT RNA HELICASE DBP3"/>
    <property type="match status" value="1"/>
</dbReference>
<dbReference type="SUPFAM" id="SSF52540">
    <property type="entry name" value="P-loop containing nucleoside triphosphate hydrolases"/>
    <property type="match status" value="1"/>
</dbReference>
<evidence type="ECO:0000256" key="5">
    <source>
        <dbReference type="ARBA" id="ARBA00022840"/>
    </source>
</evidence>
<dbReference type="Gene3D" id="3.40.50.300">
    <property type="entry name" value="P-loop containing nucleotide triphosphate hydrolases"/>
    <property type="match status" value="2"/>
</dbReference>
<evidence type="ECO:0000313" key="14">
    <source>
        <dbReference type="Proteomes" id="UP000887575"/>
    </source>
</evidence>
<dbReference type="InterPro" id="IPR014014">
    <property type="entry name" value="RNA_helicase_DEAD_Q_motif"/>
</dbReference>
<evidence type="ECO:0000313" key="15">
    <source>
        <dbReference type="WBParaSite" id="MBELARI_LOCUS16327"/>
    </source>
</evidence>
<protein>
    <recommendedName>
        <fullName evidence="8">Probable ATP-dependent RNA helicase DDX52</fullName>
        <ecNumber evidence="1">3.6.4.13</ecNumber>
    </recommendedName>
</protein>
<evidence type="ECO:0000256" key="1">
    <source>
        <dbReference type="ARBA" id="ARBA00012552"/>
    </source>
</evidence>
<dbReference type="CDD" id="cd18787">
    <property type="entry name" value="SF2_C_DEAD"/>
    <property type="match status" value="1"/>
</dbReference>
<keyword evidence="4" id="KW-0347">Helicase</keyword>
<dbReference type="WBParaSite" id="MBELARI_LOCUS16327">
    <property type="protein sequence ID" value="MBELARI_LOCUS16327"/>
    <property type="gene ID" value="MBELARI_LOCUS16327"/>
</dbReference>
<feature type="domain" description="DEAD-box RNA helicase Q" evidence="13">
    <location>
        <begin position="115"/>
        <end position="143"/>
    </location>
</feature>
<evidence type="ECO:0000256" key="8">
    <source>
        <dbReference type="ARBA" id="ARBA00044533"/>
    </source>
</evidence>
<dbReference type="PROSITE" id="PS51195">
    <property type="entry name" value="Q_MOTIF"/>
    <property type="match status" value="1"/>
</dbReference>
<organism evidence="14 15">
    <name type="scientific">Mesorhabditis belari</name>
    <dbReference type="NCBI Taxonomy" id="2138241"/>
    <lineage>
        <taxon>Eukaryota</taxon>
        <taxon>Metazoa</taxon>
        <taxon>Ecdysozoa</taxon>
        <taxon>Nematoda</taxon>
        <taxon>Chromadorea</taxon>
        <taxon>Rhabditida</taxon>
        <taxon>Rhabditina</taxon>
        <taxon>Rhabditomorpha</taxon>
        <taxon>Rhabditoidea</taxon>
        <taxon>Rhabditidae</taxon>
        <taxon>Mesorhabditinae</taxon>
        <taxon>Mesorhabditis</taxon>
    </lineage>
</organism>
<feature type="domain" description="Helicase C-terminal" evidence="12">
    <location>
        <begin position="336"/>
        <end position="499"/>
    </location>
</feature>
<proteinExistence type="inferred from homology"/>
<dbReference type="GO" id="GO:0016787">
    <property type="term" value="F:hydrolase activity"/>
    <property type="evidence" value="ECO:0007669"/>
    <property type="project" value="UniProtKB-KW"/>
</dbReference>
<keyword evidence="5" id="KW-0067">ATP-binding</keyword>
<evidence type="ECO:0000256" key="9">
    <source>
        <dbReference type="ARBA" id="ARBA00047984"/>
    </source>
</evidence>
<accession>A0AAF3EQG6</accession>
<evidence type="ECO:0000259" key="13">
    <source>
        <dbReference type="PROSITE" id="PS51195"/>
    </source>
</evidence>
<reference evidence="15" key="1">
    <citation type="submission" date="2024-02" db="UniProtKB">
        <authorList>
            <consortium name="WormBaseParasite"/>
        </authorList>
    </citation>
    <scope>IDENTIFICATION</scope>
</reference>